<accession>A0ACC2A9Z9</accession>
<evidence type="ECO:0000313" key="1">
    <source>
        <dbReference type="EMBL" id="KAJ7514390.1"/>
    </source>
</evidence>
<dbReference type="Proteomes" id="UP001162992">
    <property type="component" value="Chromosome 23"/>
</dbReference>
<organism evidence="1 2">
    <name type="scientific">Diphasiastrum complanatum</name>
    <name type="common">Issler's clubmoss</name>
    <name type="synonym">Lycopodium complanatum</name>
    <dbReference type="NCBI Taxonomy" id="34168"/>
    <lineage>
        <taxon>Eukaryota</taxon>
        <taxon>Viridiplantae</taxon>
        <taxon>Streptophyta</taxon>
        <taxon>Embryophyta</taxon>
        <taxon>Tracheophyta</taxon>
        <taxon>Lycopodiopsida</taxon>
        <taxon>Lycopodiales</taxon>
        <taxon>Lycopodiaceae</taxon>
        <taxon>Lycopodioideae</taxon>
        <taxon>Diphasiastrum</taxon>
    </lineage>
</organism>
<sequence length="133" mass="14612">MYGFLQSLMEKAGSLQTGLTLQVGSSLEDIKHYAYKDTECTTSAVTGRCYSLTRAMILLITEFSQRRVRLLSLVVLSKKIPIWTTRSIATRNGKRLHGASKGNPLQSLLAGLGLPLYQTSGDESVVHDHDLEG</sequence>
<dbReference type="EMBL" id="CM055114">
    <property type="protein sequence ID" value="KAJ7514390.1"/>
    <property type="molecule type" value="Genomic_DNA"/>
</dbReference>
<proteinExistence type="predicted"/>
<evidence type="ECO:0000313" key="2">
    <source>
        <dbReference type="Proteomes" id="UP001162992"/>
    </source>
</evidence>
<gene>
    <name evidence="1" type="ORF">O6H91_23G042200</name>
</gene>
<reference evidence="2" key="1">
    <citation type="journal article" date="2024" name="Proc. Natl. Acad. Sci. U.S.A.">
        <title>Extraordinary preservation of gene collinearity over three hundred million years revealed in homosporous lycophytes.</title>
        <authorList>
            <person name="Li C."/>
            <person name="Wickell D."/>
            <person name="Kuo L.Y."/>
            <person name="Chen X."/>
            <person name="Nie B."/>
            <person name="Liao X."/>
            <person name="Peng D."/>
            <person name="Ji J."/>
            <person name="Jenkins J."/>
            <person name="Williams M."/>
            <person name="Shu S."/>
            <person name="Plott C."/>
            <person name="Barry K."/>
            <person name="Rajasekar S."/>
            <person name="Grimwood J."/>
            <person name="Han X."/>
            <person name="Sun S."/>
            <person name="Hou Z."/>
            <person name="He W."/>
            <person name="Dai G."/>
            <person name="Sun C."/>
            <person name="Schmutz J."/>
            <person name="Leebens-Mack J.H."/>
            <person name="Li F.W."/>
            <person name="Wang L."/>
        </authorList>
    </citation>
    <scope>NUCLEOTIDE SEQUENCE [LARGE SCALE GENOMIC DNA]</scope>
    <source>
        <strain evidence="2">cv. PW_Plant_1</strain>
    </source>
</reference>
<protein>
    <submittedName>
        <fullName evidence="1">Uncharacterized protein</fullName>
    </submittedName>
</protein>
<name>A0ACC2A9Z9_DIPCM</name>
<keyword evidence="2" id="KW-1185">Reference proteome</keyword>
<comment type="caution">
    <text evidence="1">The sequence shown here is derived from an EMBL/GenBank/DDBJ whole genome shotgun (WGS) entry which is preliminary data.</text>
</comment>